<feature type="domain" description="Putative regulatory protein FmdB zinc ribbon" evidence="1">
    <location>
        <begin position="1"/>
        <end position="41"/>
    </location>
</feature>
<dbReference type="SMART" id="SM00834">
    <property type="entry name" value="CxxC_CXXC_SSSS"/>
    <property type="match status" value="1"/>
</dbReference>
<evidence type="ECO:0000259" key="1">
    <source>
        <dbReference type="SMART" id="SM00834"/>
    </source>
</evidence>
<protein>
    <submittedName>
        <fullName evidence="2">Putative regulatory protein, FmdB family</fullName>
    </submittedName>
</protein>
<dbReference type="InterPro" id="IPR013429">
    <property type="entry name" value="Regulatory_FmdB_Zinc_ribbon"/>
</dbReference>
<organism evidence="2 3">
    <name type="scientific">Mariprofundus aestuarium</name>
    <dbReference type="NCBI Taxonomy" id="1921086"/>
    <lineage>
        <taxon>Bacteria</taxon>
        <taxon>Pseudomonadati</taxon>
        <taxon>Pseudomonadota</taxon>
        <taxon>Candidatius Mariprofundia</taxon>
        <taxon>Mariprofundales</taxon>
        <taxon>Mariprofundaceae</taxon>
        <taxon>Mariprofundus</taxon>
    </lineage>
</organism>
<dbReference type="EMBL" id="CP018799">
    <property type="protein sequence ID" value="ATX78934.1"/>
    <property type="molecule type" value="Genomic_DNA"/>
</dbReference>
<keyword evidence="3" id="KW-1185">Reference proteome</keyword>
<dbReference type="KEGG" id="maes:Ga0123461_0497"/>
<dbReference type="Proteomes" id="UP000231701">
    <property type="component" value="Chromosome"/>
</dbReference>
<gene>
    <name evidence="2" type="ORF">Ga0123461_0497</name>
</gene>
<reference evidence="2 3" key="1">
    <citation type="submission" date="2016-12" db="EMBL/GenBank/DDBJ databases">
        <title>Isolation and genomic insights into novel planktonic Zetaproteobacteria from stratified waters of the Chesapeake Bay.</title>
        <authorList>
            <person name="McAllister S.M."/>
            <person name="Kato S."/>
            <person name="Chan C.S."/>
            <person name="Chiu B.K."/>
            <person name="Field E.K."/>
        </authorList>
    </citation>
    <scope>NUCLEOTIDE SEQUENCE [LARGE SCALE GENOMIC DNA]</scope>
    <source>
        <strain evidence="2 3">CP-5</strain>
    </source>
</reference>
<sequence>MPIYEFRCGDCQLQFETLVRNSSETVTCKHCSSTNLKKLISAHSVTKGSPDTACGTAPCSPAPACGSGGCCPGLN</sequence>
<proteinExistence type="predicted"/>
<accession>A0A2K8L1W4</accession>
<dbReference type="Pfam" id="PF09723">
    <property type="entry name" value="Zn_ribbon_8"/>
    <property type="match status" value="1"/>
</dbReference>
<dbReference type="AlphaFoldDB" id="A0A2K8L1W4"/>
<dbReference type="OrthoDB" id="9813321at2"/>
<dbReference type="NCBIfam" id="TIGR02605">
    <property type="entry name" value="CxxC_CxxC_SSSS"/>
    <property type="match status" value="1"/>
</dbReference>
<name>A0A2K8L1W4_MARES</name>
<evidence type="ECO:0000313" key="2">
    <source>
        <dbReference type="EMBL" id="ATX78934.1"/>
    </source>
</evidence>
<evidence type="ECO:0000313" key="3">
    <source>
        <dbReference type="Proteomes" id="UP000231701"/>
    </source>
</evidence>